<dbReference type="GO" id="GO:0006355">
    <property type="term" value="P:regulation of DNA-templated transcription"/>
    <property type="evidence" value="ECO:0007669"/>
    <property type="project" value="InterPro"/>
</dbReference>
<dbReference type="SUPFAM" id="SSF55874">
    <property type="entry name" value="ATPase domain of HSP90 chaperone/DNA topoisomerase II/histidine kinase"/>
    <property type="match status" value="1"/>
</dbReference>
<evidence type="ECO:0000256" key="4">
    <source>
        <dbReference type="ARBA" id="ARBA00022679"/>
    </source>
</evidence>
<dbReference type="EC" id="2.7.13.3" evidence="2"/>
<evidence type="ECO:0000259" key="15">
    <source>
        <dbReference type="PROSITE" id="PS50109"/>
    </source>
</evidence>
<dbReference type="Proteomes" id="UP000267342">
    <property type="component" value="Chromosome"/>
</dbReference>
<organism evidence="16 17">
    <name type="scientific">Zymobacter palmae</name>
    <dbReference type="NCBI Taxonomy" id="33074"/>
    <lineage>
        <taxon>Bacteria</taxon>
        <taxon>Pseudomonadati</taxon>
        <taxon>Pseudomonadota</taxon>
        <taxon>Gammaproteobacteria</taxon>
        <taxon>Oceanospirillales</taxon>
        <taxon>Halomonadaceae</taxon>
        <taxon>Zymobacter group</taxon>
        <taxon>Zymobacter</taxon>
    </lineage>
</organism>
<dbReference type="InterPro" id="IPR036097">
    <property type="entry name" value="HisK_dim/P_sf"/>
</dbReference>
<evidence type="ECO:0000256" key="5">
    <source>
        <dbReference type="ARBA" id="ARBA00022741"/>
    </source>
</evidence>
<evidence type="ECO:0000256" key="7">
    <source>
        <dbReference type="ARBA" id="ARBA00022801"/>
    </source>
</evidence>
<dbReference type="InterPro" id="IPR036890">
    <property type="entry name" value="HATPase_C_sf"/>
</dbReference>
<keyword evidence="7" id="KW-0378">Hydrolase</keyword>
<dbReference type="CDD" id="cd00130">
    <property type="entry name" value="PAS"/>
    <property type="match status" value="1"/>
</dbReference>
<keyword evidence="5" id="KW-0547">Nucleotide-binding</keyword>
<reference evidence="16 17" key="1">
    <citation type="submission" date="2018-09" db="EMBL/GenBank/DDBJ databases">
        <title>Zymobacter palmae IAM14233 (=T109) whole genome analysis.</title>
        <authorList>
            <person name="Yanase H."/>
        </authorList>
    </citation>
    <scope>NUCLEOTIDE SEQUENCE [LARGE SCALE GENOMIC DNA]</scope>
    <source>
        <strain evidence="16 17">IAM14233</strain>
    </source>
</reference>
<dbReference type="EMBL" id="AP018933">
    <property type="protein sequence ID" value="BBG31455.1"/>
    <property type="molecule type" value="Genomic_DNA"/>
</dbReference>
<dbReference type="Gene3D" id="3.30.565.10">
    <property type="entry name" value="Histidine kinase-like ATPase, C-terminal domain"/>
    <property type="match status" value="1"/>
</dbReference>
<evidence type="ECO:0000256" key="10">
    <source>
        <dbReference type="ARBA" id="ARBA00023231"/>
    </source>
</evidence>
<dbReference type="KEGG" id="zpl:ZBT109_2730"/>
<dbReference type="Pfam" id="PF02518">
    <property type="entry name" value="HATPase_c"/>
    <property type="match status" value="1"/>
</dbReference>
<dbReference type="Gene3D" id="3.30.450.20">
    <property type="entry name" value="PAS domain"/>
    <property type="match status" value="1"/>
</dbReference>
<dbReference type="GO" id="GO:0016787">
    <property type="term" value="F:hydrolase activity"/>
    <property type="evidence" value="ECO:0007669"/>
    <property type="project" value="UniProtKB-KW"/>
</dbReference>
<feature type="domain" description="Histidine kinase" evidence="15">
    <location>
        <begin position="175"/>
        <end position="392"/>
    </location>
</feature>
<dbReference type="SMART" id="SM00388">
    <property type="entry name" value="HisKA"/>
    <property type="match status" value="1"/>
</dbReference>
<dbReference type="InterPro" id="IPR004358">
    <property type="entry name" value="Sig_transdc_His_kin-like_C"/>
</dbReference>
<dbReference type="AlphaFoldDB" id="A0A348HIK3"/>
<comment type="function">
    <text evidence="11">Member of the two-component regulatory system NtrB/NtrC, which controls expression of the nitrogen-regulated (ntr) genes in response to nitrogen limitation. Under conditions of nitrogen limitation, NtrB autophosphorylates and transfers the phosphoryl group to NtrC. In the presence of nitrogen, acts as a phosphatase that dephosphorylates and inactivates NtrC.</text>
</comment>
<dbReference type="CDD" id="cd00082">
    <property type="entry name" value="HisKA"/>
    <property type="match status" value="1"/>
</dbReference>
<dbReference type="Pfam" id="PF00512">
    <property type="entry name" value="HisKA"/>
    <property type="match status" value="1"/>
</dbReference>
<keyword evidence="4" id="KW-0808">Transferase</keyword>
<dbReference type="SUPFAM" id="SSF47384">
    <property type="entry name" value="Homodimeric domain of signal transducing histidine kinase"/>
    <property type="match status" value="1"/>
</dbReference>
<dbReference type="NCBIfam" id="NF008293">
    <property type="entry name" value="PRK11073.1"/>
    <property type="match status" value="1"/>
</dbReference>
<evidence type="ECO:0000313" key="17">
    <source>
        <dbReference type="Proteomes" id="UP000267342"/>
    </source>
</evidence>
<name>A0A348HIK3_9GAMM</name>
<dbReference type="GO" id="GO:0005524">
    <property type="term" value="F:ATP binding"/>
    <property type="evidence" value="ECO:0007669"/>
    <property type="project" value="UniProtKB-KW"/>
</dbReference>
<dbReference type="SMART" id="SM00091">
    <property type="entry name" value="PAS"/>
    <property type="match status" value="1"/>
</dbReference>
<evidence type="ECO:0000256" key="13">
    <source>
        <dbReference type="ARBA" id="ARBA00042313"/>
    </source>
</evidence>
<dbReference type="PROSITE" id="PS50109">
    <property type="entry name" value="HIS_KIN"/>
    <property type="match status" value="1"/>
</dbReference>
<evidence type="ECO:0000313" key="16">
    <source>
        <dbReference type="EMBL" id="BBG31455.1"/>
    </source>
</evidence>
<dbReference type="PRINTS" id="PR00344">
    <property type="entry name" value="BCTRLSENSOR"/>
</dbReference>
<keyword evidence="3" id="KW-0597">Phosphoprotein</keyword>
<dbReference type="InterPro" id="IPR003594">
    <property type="entry name" value="HATPase_dom"/>
</dbReference>
<protein>
    <recommendedName>
        <fullName evidence="12">Sensory histidine kinase/phosphatase NtrB</fullName>
        <ecNumber evidence="2">2.7.13.3</ecNumber>
    </recommendedName>
    <alternativeName>
        <fullName evidence="13">Nitrogen regulation protein NR(II)</fullName>
    </alternativeName>
    <alternativeName>
        <fullName evidence="14">Nitrogen regulator II</fullName>
    </alternativeName>
</protein>
<dbReference type="InterPro" id="IPR013767">
    <property type="entry name" value="PAS_fold"/>
</dbReference>
<gene>
    <name evidence="16" type="ORF">ZBT109_2730</name>
</gene>
<evidence type="ECO:0000256" key="6">
    <source>
        <dbReference type="ARBA" id="ARBA00022777"/>
    </source>
</evidence>
<keyword evidence="9" id="KW-0902">Two-component regulatory system</keyword>
<dbReference type="InterPro" id="IPR005467">
    <property type="entry name" value="His_kinase_dom"/>
</dbReference>
<keyword evidence="10" id="KW-0535">Nitrogen fixation</keyword>
<evidence type="ECO:0000256" key="14">
    <source>
        <dbReference type="ARBA" id="ARBA00043094"/>
    </source>
</evidence>
<dbReference type="Pfam" id="PF00989">
    <property type="entry name" value="PAS"/>
    <property type="match status" value="1"/>
</dbReference>
<accession>A0A348HIK3</accession>
<evidence type="ECO:0000256" key="2">
    <source>
        <dbReference type="ARBA" id="ARBA00012438"/>
    </source>
</evidence>
<sequence length="414" mass="46556">MRGRLTGWASLSAVAHRPPLPSLAADIARQCQPHTKDEYAMTDALDTRYLLDHLSTAVILLDDRQHVLWMNPAAEDLLSVSLARVTHTPLSTVTGQDGPLPDRLQQALLNQHPYTQREASFELPNGETRIMDYTVTPLSNTRVLLEMESRDRWVRILREEELLSRQERIKLLSRGMAHEIKNPLGGIRGAAQLLARELTPAQQEYTQVIIEEVDRLRDLVDRMLGPNRPLQHRPLNVHAVLERVAALLHNDSTPGFSEVRIIKDYDPSLPPILGDESQLIQAVLNVARNAMQALAENAIAQPCLTLRSRARRQFILNDRHRLVCEITVEDNGPGIPESLRESLFYPMMSGRVEGTGLGLSIAQSIMHQHQGLIECDSQPGLTQFRLLIPLDMKREHDASSSSFAPTINKEHAHE</sequence>
<dbReference type="InterPro" id="IPR035965">
    <property type="entry name" value="PAS-like_dom_sf"/>
</dbReference>
<dbReference type="STRING" id="1123510.GCA_000620025_00080"/>
<keyword evidence="17" id="KW-1185">Reference proteome</keyword>
<evidence type="ECO:0000256" key="8">
    <source>
        <dbReference type="ARBA" id="ARBA00022840"/>
    </source>
</evidence>
<dbReference type="SUPFAM" id="SSF55785">
    <property type="entry name" value="PYP-like sensor domain (PAS domain)"/>
    <property type="match status" value="1"/>
</dbReference>
<dbReference type="InterPro" id="IPR003661">
    <property type="entry name" value="HisK_dim/P_dom"/>
</dbReference>
<dbReference type="Gene3D" id="1.10.287.130">
    <property type="match status" value="1"/>
</dbReference>
<dbReference type="PANTHER" id="PTHR43065">
    <property type="entry name" value="SENSOR HISTIDINE KINASE"/>
    <property type="match status" value="1"/>
</dbReference>
<keyword evidence="8" id="KW-0067">ATP-binding</keyword>
<evidence type="ECO:0000256" key="9">
    <source>
        <dbReference type="ARBA" id="ARBA00023012"/>
    </source>
</evidence>
<evidence type="ECO:0000256" key="1">
    <source>
        <dbReference type="ARBA" id="ARBA00000085"/>
    </source>
</evidence>
<comment type="catalytic activity">
    <reaction evidence="1">
        <text>ATP + protein L-histidine = ADP + protein N-phospho-L-histidine.</text>
        <dbReference type="EC" id="2.7.13.3"/>
    </reaction>
</comment>
<evidence type="ECO:0000256" key="12">
    <source>
        <dbReference type="ARBA" id="ARBA00039567"/>
    </source>
</evidence>
<dbReference type="PANTHER" id="PTHR43065:SF16">
    <property type="entry name" value="SENSORY HISTIDINE KINASE_PHOSPHATASE NTRB"/>
    <property type="match status" value="1"/>
</dbReference>
<dbReference type="GO" id="GO:0000155">
    <property type="term" value="F:phosphorelay sensor kinase activity"/>
    <property type="evidence" value="ECO:0007669"/>
    <property type="project" value="InterPro"/>
</dbReference>
<evidence type="ECO:0000256" key="3">
    <source>
        <dbReference type="ARBA" id="ARBA00022553"/>
    </source>
</evidence>
<proteinExistence type="predicted"/>
<dbReference type="InterPro" id="IPR000014">
    <property type="entry name" value="PAS"/>
</dbReference>
<dbReference type="SMART" id="SM00387">
    <property type="entry name" value="HATPase_c"/>
    <property type="match status" value="1"/>
</dbReference>
<evidence type="ECO:0000256" key="11">
    <source>
        <dbReference type="ARBA" id="ARBA00037696"/>
    </source>
</evidence>
<keyword evidence="6 16" id="KW-0418">Kinase</keyword>